<name>D5AAL4_PICSI</name>
<feature type="domain" description="PARP alpha-helical" evidence="20">
    <location>
        <begin position="107"/>
        <end position="225"/>
    </location>
</feature>
<dbReference type="PROSITE" id="PS51059">
    <property type="entry name" value="PARP_CATALYTIC"/>
    <property type="match status" value="1"/>
</dbReference>
<dbReference type="GO" id="GO:0003950">
    <property type="term" value="F:NAD+ poly-ADP-ribosyltransferase activity"/>
    <property type="evidence" value="ECO:0007669"/>
    <property type="project" value="UniProtKB-UniRule"/>
</dbReference>
<feature type="domain" description="WGR" evidence="21">
    <location>
        <begin position="1"/>
        <end position="84"/>
    </location>
</feature>
<comment type="catalytic activity">
    <reaction evidence="17">
        <text>NAD(+) + (ADP-D-ribosyl)n-acceptor = nicotinamide + (ADP-D-ribosyl)n+1-acceptor + H(+).</text>
        <dbReference type="EC" id="2.4.2.30"/>
    </reaction>
</comment>
<evidence type="ECO:0000256" key="18">
    <source>
        <dbReference type="RuleBase" id="RU362114"/>
    </source>
</evidence>
<comment type="catalytic activity">
    <reaction evidence="2">
        <text>L-glutamyl-[protein] + NAD(+) = 5-O-(ADP-D-ribosyl)-L-glutamyl-[protein] + nicotinamide</text>
        <dbReference type="Rhea" id="RHEA:58224"/>
        <dbReference type="Rhea" id="RHEA-COMP:10208"/>
        <dbReference type="Rhea" id="RHEA-COMP:15089"/>
        <dbReference type="ChEBI" id="CHEBI:17154"/>
        <dbReference type="ChEBI" id="CHEBI:29973"/>
        <dbReference type="ChEBI" id="CHEBI:57540"/>
        <dbReference type="ChEBI" id="CHEBI:142540"/>
    </reaction>
</comment>
<proteinExistence type="evidence at transcript level"/>
<keyword evidence="8" id="KW-0677">Repeat</keyword>
<dbReference type="SUPFAM" id="SSF47587">
    <property type="entry name" value="Domain of poly(ADP-ribose) polymerase"/>
    <property type="match status" value="1"/>
</dbReference>
<accession>D5AAL4</accession>
<dbReference type="SUPFAM" id="SSF142921">
    <property type="entry name" value="WGR domain-like"/>
    <property type="match status" value="1"/>
</dbReference>
<dbReference type="InterPro" id="IPR004102">
    <property type="entry name" value="Poly(ADP-ribose)pol_reg_dom"/>
</dbReference>
<dbReference type="Pfam" id="PF02877">
    <property type="entry name" value="PARP_reg"/>
    <property type="match status" value="1"/>
</dbReference>
<organism evidence="22">
    <name type="scientific">Picea sitchensis</name>
    <name type="common">Sitka spruce</name>
    <name type="synonym">Pinus sitchensis</name>
    <dbReference type="NCBI Taxonomy" id="3332"/>
    <lineage>
        <taxon>Eukaryota</taxon>
        <taxon>Viridiplantae</taxon>
        <taxon>Streptophyta</taxon>
        <taxon>Embryophyta</taxon>
        <taxon>Tracheophyta</taxon>
        <taxon>Spermatophyta</taxon>
        <taxon>Pinopsida</taxon>
        <taxon>Pinidae</taxon>
        <taxon>Conifers I</taxon>
        <taxon>Pinales</taxon>
        <taxon>Pinaceae</taxon>
        <taxon>Picea</taxon>
    </lineage>
</organism>
<dbReference type="InterPro" id="IPR036616">
    <property type="entry name" value="Poly(ADP-ribose)pol_reg_dom_sf"/>
</dbReference>
<keyword evidence="4 18" id="KW-0328">Glycosyltransferase</keyword>
<evidence type="ECO:0000256" key="13">
    <source>
        <dbReference type="ARBA" id="ARBA00023125"/>
    </source>
</evidence>
<dbReference type="InterPro" id="IPR008893">
    <property type="entry name" value="WGR_domain"/>
</dbReference>
<keyword evidence="12 18" id="KW-0520">NAD</keyword>
<keyword evidence="11" id="KW-0862">Zinc</keyword>
<dbReference type="CDD" id="cd01437">
    <property type="entry name" value="parp_like"/>
    <property type="match status" value="1"/>
</dbReference>
<dbReference type="FunFam" id="3.90.228.10:FF:000002">
    <property type="entry name" value="Poly [ADP-ribose] polymerase"/>
    <property type="match status" value="1"/>
</dbReference>
<dbReference type="CDD" id="cd08001">
    <property type="entry name" value="WGR_PARP1_like"/>
    <property type="match status" value="1"/>
</dbReference>
<dbReference type="GO" id="GO:0005730">
    <property type="term" value="C:nucleolus"/>
    <property type="evidence" value="ECO:0007669"/>
    <property type="project" value="TreeGrafter"/>
</dbReference>
<dbReference type="GO" id="GO:0070212">
    <property type="term" value="P:protein poly-ADP-ribosylation"/>
    <property type="evidence" value="ECO:0007669"/>
    <property type="project" value="UniProtKB-ARBA"/>
</dbReference>
<dbReference type="GO" id="GO:0006302">
    <property type="term" value="P:double-strand break repair"/>
    <property type="evidence" value="ECO:0007669"/>
    <property type="project" value="TreeGrafter"/>
</dbReference>
<comment type="catalytic activity">
    <reaction evidence="1">
        <text>L-aspartyl-[protein] + NAD(+) = 4-O-(ADP-D-ribosyl)-L-aspartyl-[protein] + nicotinamide</text>
        <dbReference type="Rhea" id="RHEA:54424"/>
        <dbReference type="Rhea" id="RHEA-COMP:9867"/>
        <dbReference type="Rhea" id="RHEA-COMP:13832"/>
        <dbReference type="ChEBI" id="CHEBI:17154"/>
        <dbReference type="ChEBI" id="CHEBI:29961"/>
        <dbReference type="ChEBI" id="CHEBI:57540"/>
        <dbReference type="ChEBI" id="CHEBI:138102"/>
    </reaction>
</comment>
<sequence length="456" mass="52297">MSDLSTGINSYYILQVIEDDKKAGCHVFRKWGRVGNSKIGGQKLEKMPKLAAIREFKRLFLEKTGNEWESWENKEDFEKQPGKFLPLEIDYGVDESEQKDIGSLGAKSKLDPRVIDLMKMLFDLETYRAAMMEFEINMSEMPLGKLSKSNIQRGFEVLTEVQNLIKQNEPGVALNESLIIDASNRFFTLIPSVHPHIIRDEDDLKSKIQMLETLRDIEIASSLINFKKNDEDPFDSNYKKLQCNISPLPHDSSDYQLIKKYLETTHAPTHKEWALELEDAYAIDRKGEYDAYFPYKSNFKNRMLLWHGSRVTNFVGILSQGLRIAPPEAPATGYMFGKGLYFADLVSKSAQYCYTHKKNPVGLMLLSEVALGEVHELKSAKYMDKPPKGKHSTKGVGKTKPLDTEYERWGDDVTVPCGRPVPSSVKNSDLLYNEYIVYDPAQVKLQFLLKVRFRYK</sequence>
<keyword evidence="5 18" id="KW-0808">Transferase</keyword>
<evidence type="ECO:0000256" key="5">
    <source>
        <dbReference type="ARBA" id="ARBA00022679"/>
    </source>
</evidence>
<evidence type="ECO:0000256" key="9">
    <source>
        <dbReference type="ARBA" id="ARBA00022765"/>
    </source>
</evidence>
<evidence type="ECO:0000256" key="16">
    <source>
        <dbReference type="ARBA" id="ARBA00024945"/>
    </source>
</evidence>
<evidence type="ECO:0000256" key="12">
    <source>
        <dbReference type="ARBA" id="ARBA00023027"/>
    </source>
</evidence>
<dbReference type="Gene3D" id="3.90.228.10">
    <property type="match status" value="1"/>
</dbReference>
<feature type="domain" description="PARP catalytic" evidence="19">
    <location>
        <begin position="232"/>
        <end position="456"/>
    </location>
</feature>
<evidence type="ECO:0000256" key="10">
    <source>
        <dbReference type="ARBA" id="ARBA00022771"/>
    </source>
</evidence>
<evidence type="ECO:0000256" key="1">
    <source>
        <dbReference type="ARBA" id="ARBA00000438"/>
    </source>
</evidence>
<protein>
    <recommendedName>
        <fullName evidence="18">Poly [ADP-ribose] polymerase</fullName>
        <shortName evidence="18">PARP</shortName>
        <ecNumber evidence="18">2.4.2.-</ecNumber>
    </recommendedName>
</protein>
<dbReference type="GO" id="GO:0016779">
    <property type="term" value="F:nucleotidyltransferase activity"/>
    <property type="evidence" value="ECO:0007669"/>
    <property type="project" value="UniProtKB-KW"/>
</dbReference>
<comment type="similarity">
    <text evidence="15">Belongs to the ARTD/PARP family.</text>
</comment>
<dbReference type="InterPro" id="IPR036930">
    <property type="entry name" value="WGR_dom_sf"/>
</dbReference>
<keyword evidence="13" id="KW-0238">DNA-binding</keyword>
<comment type="function">
    <text evidence="16">Involved in the base excision repair (BER) pathway, by catalyzing the poly(ADP-ribosyl)ation of a limited number of acceptor proteins involved in chromatin architecture and in DNA metabolism. This modification follows DNA damages and appears as an obligatory step in a detection/signaling pathway leading to the reparation of DNA strand breaks.</text>
</comment>
<dbReference type="PROSITE" id="PS51977">
    <property type="entry name" value="WGR"/>
    <property type="match status" value="1"/>
</dbReference>
<dbReference type="PANTHER" id="PTHR10459">
    <property type="entry name" value="DNA LIGASE"/>
    <property type="match status" value="1"/>
</dbReference>
<evidence type="ECO:0000259" key="21">
    <source>
        <dbReference type="PROSITE" id="PS51977"/>
    </source>
</evidence>
<dbReference type="InterPro" id="IPR050800">
    <property type="entry name" value="ARTD/PARP"/>
</dbReference>
<evidence type="ECO:0000256" key="6">
    <source>
        <dbReference type="ARBA" id="ARBA00022695"/>
    </source>
</evidence>
<evidence type="ECO:0000256" key="15">
    <source>
        <dbReference type="ARBA" id="ARBA00024347"/>
    </source>
</evidence>
<keyword evidence="9" id="KW-0013">ADP-ribosylation</keyword>
<keyword evidence="6" id="KW-0548">Nucleotidyltransferase</keyword>
<dbReference type="AlphaFoldDB" id="D5AAL4"/>
<dbReference type="EMBL" id="BT123252">
    <property type="protein sequence ID" value="ADE76583.1"/>
    <property type="molecule type" value="mRNA"/>
</dbReference>
<dbReference type="InterPro" id="IPR012317">
    <property type="entry name" value="Poly(ADP-ribose)pol_cat_dom"/>
</dbReference>
<dbReference type="Pfam" id="PF00644">
    <property type="entry name" value="PARP"/>
    <property type="match status" value="1"/>
</dbReference>
<dbReference type="GO" id="GO:0140807">
    <property type="term" value="F:NAD+-protein-glutamate ADP-ribosyltransferase activity"/>
    <property type="evidence" value="ECO:0007669"/>
    <property type="project" value="RHEA"/>
</dbReference>
<dbReference type="GO" id="GO:0140806">
    <property type="term" value="F:NAD+-protein-aspartate ADP-ribosyltransferase activity"/>
    <property type="evidence" value="ECO:0007669"/>
    <property type="project" value="RHEA"/>
</dbReference>
<evidence type="ECO:0000256" key="8">
    <source>
        <dbReference type="ARBA" id="ARBA00022737"/>
    </source>
</evidence>
<evidence type="ECO:0000256" key="3">
    <source>
        <dbReference type="ARBA" id="ARBA00004123"/>
    </source>
</evidence>
<evidence type="ECO:0000256" key="11">
    <source>
        <dbReference type="ARBA" id="ARBA00022833"/>
    </source>
</evidence>
<evidence type="ECO:0000259" key="20">
    <source>
        <dbReference type="PROSITE" id="PS51060"/>
    </source>
</evidence>
<comment type="subcellular location">
    <subcellularLocation>
        <location evidence="3">Nucleus</location>
    </subcellularLocation>
</comment>
<evidence type="ECO:0000256" key="4">
    <source>
        <dbReference type="ARBA" id="ARBA00022676"/>
    </source>
</evidence>
<evidence type="ECO:0000259" key="19">
    <source>
        <dbReference type="PROSITE" id="PS51059"/>
    </source>
</evidence>
<dbReference type="GO" id="GO:0003677">
    <property type="term" value="F:DNA binding"/>
    <property type="evidence" value="ECO:0007669"/>
    <property type="project" value="UniProtKB-KW"/>
</dbReference>
<evidence type="ECO:0000256" key="17">
    <source>
        <dbReference type="ARBA" id="ARBA00033987"/>
    </source>
</evidence>
<dbReference type="SUPFAM" id="SSF56399">
    <property type="entry name" value="ADP-ribosylation"/>
    <property type="match status" value="1"/>
</dbReference>
<keyword evidence="10" id="KW-0863">Zinc-finger</keyword>
<evidence type="ECO:0000256" key="2">
    <source>
        <dbReference type="ARBA" id="ARBA00000459"/>
    </source>
</evidence>
<evidence type="ECO:0000256" key="14">
    <source>
        <dbReference type="ARBA" id="ARBA00023242"/>
    </source>
</evidence>
<keyword evidence="14" id="KW-0539">Nucleus</keyword>
<keyword evidence="7" id="KW-0479">Metal-binding</keyword>
<dbReference type="EC" id="2.4.2.-" evidence="18"/>
<dbReference type="FunFam" id="1.20.142.10:FF:000002">
    <property type="entry name" value="Poly [ADP-ribose] polymerase"/>
    <property type="match status" value="1"/>
</dbReference>
<dbReference type="Pfam" id="PF05406">
    <property type="entry name" value="WGR"/>
    <property type="match status" value="1"/>
</dbReference>
<evidence type="ECO:0000256" key="7">
    <source>
        <dbReference type="ARBA" id="ARBA00022723"/>
    </source>
</evidence>
<dbReference type="PROSITE" id="PS51060">
    <property type="entry name" value="PARP_ALPHA_HD"/>
    <property type="match status" value="1"/>
</dbReference>
<reference evidence="22" key="1">
    <citation type="submission" date="2010-04" db="EMBL/GenBank/DDBJ databases">
        <authorList>
            <person name="Reid K.E."/>
            <person name="Liao N."/>
            <person name="Chan S."/>
            <person name="Docking R."/>
            <person name="Taylor G."/>
            <person name="Moore R."/>
            <person name="Mayo M."/>
            <person name="Munro S."/>
            <person name="King J."/>
            <person name="Yanchuk A."/>
            <person name="Holt R."/>
            <person name="Jones S."/>
            <person name="Marra M."/>
            <person name="Ritland C.E."/>
            <person name="Ritland K."/>
            <person name="Bohlmann J."/>
        </authorList>
    </citation>
    <scope>NUCLEOTIDE SEQUENCE</scope>
    <source>
        <tissue evidence="22">Bud</tissue>
    </source>
</reference>
<dbReference type="PANTHER" id="PTHR10459:SF80">
    <property type="entry name" value="POLY [ADP-RIBOSE] POLYMERASE 1"/>
    <property type="match status" value="1"/>
</dbReference>
<dbReference type="GO" id="GO:0008270">
    <property type="term" value="F:zinc ion binding"/>
    <property type="evidence" value="ECO:0007669"/>
    <property type="project" value="UniProtKB-KW"/>
</dbReference>
<evidence type="ECO:0000313" key="22">
    <source>
        <dbReference type="EMBL" id="ADE76583.1"/>
    </source>
</evidence>
<dbReference type="Gene3D" id="1.20.142.10">
    <property type="entry name" value="Poly(ADP-ribose) polymerase, regulatory domain"/>
    <property type="match status" value="1"/>
</dbReference>
<dbReference type="SMART" id="SM00773">
    <property type="entry name" value="WGR"/>
    <property type="match status" value="1"/>
</dbReference>